<evidence type="ECO:0000256" key="1">
    <source>
        <dbReference type="ARBA" id="ARBA00004162"/>
    </source>
</evidence>
<evidence type="ECO:0000313" key="9">
    <source>
        <dbReference type="Proteomes" id="UP000604083"/>
    </source>
</evidence>
<comment type="subcellular location">
    <subcellularLocation>
        <location evidence="1">Cell membrane</location>
        <topology evidence="1">Single-pass membrane protein</topology>
    </subcellularLocation>
    <subcellularLocation>
        <location evidence="7">Cell membrane</location>
        <topology evidence="7">Single-pass type II membrane protein</topology>
    </subcellularLocation>
</comment>
<evidence type="ECO:0000256" key="6">
    <source>
        <dbReference type="ARBA" id="ARBA00023136"/>
    </source>
</evidence>
<dbReference type="PANTHER" id="PTHR30558">
    <property type="entry name" value="EXBD MEMBRANE COMPONENT OF PMF-DRIVEN MACROMOLECULE IMPORT SYSTEM"/>
    <property type="match status" value="1"/>
</dbReference>
<dbReference type="GO" id="GO:0022857">
    <property type="term" value="F:transmembrane transporter activity"/>
    <property type="evidence" value="ECO:0007669"/>
    <property type="project" value="InterPro"/>
</dbReference>
<evidence type="ECO:0000256" key="3">
    <source>
        <dbReference type="ARBA" id="ARBA00022475"/>
    </source>
</evidence>
<dbReference type="InterPro" id="IPR003400">
    <property type="entry name" value="ExbD"/>
</dbReference>
<keyword evidence="4 7" id="KW-0812">Transmembrane</keyword>
<dbReference type="Pfam" id="PF02472">
    <property type="entry name" value="ExbD"/>
    <property type="match status" value="1"/>
</dbReference>
<name>A0A934VKT1_9BACT</name>
<keyword evidence="7" id="KW-0813">Transport</keyword>
<gene>
    <name evidence="8" type="ORF">JIN78_07875</name>
</gene>
<dbReference type="GO" id="GO:0005886">
    <property type="term" value="C:plasma membrane"/>
    <property type="evidence" value="ECO:0007669"/>
    <property type="project" value="UniProtKB-SubCell"/>
</dbReference>
<dbReference type="AlphaFoldDB" id="A0A934VKT1"/>
<keyword evidence="5" id="KW-1133">Transmembrane helix</keyword>
<keyword evidence="6" id="KW-0472">Membrane</keyword>
<sequence>MIDCVFILLIFFIVTAVFVEEDGVPLPLPEDSAAVSAVQENSTVVITVAQDSSLGHDGKAIAMDTVGTLVRNAISQDEETPIIIQAHPQAPHGVRTRVYDEVRQAGGEKVTFTQG</sequence>
<evidence type="ECO:0000256" key="2">
    <source>
        <dbReference type="ARBA" id="ARBA00005811"/>
    </source>
</evidence>
<proteinExistence type="inferred from homology"/>
<protein>
    <submittedName>
        <fullName evidence="8">Biopolymer transporter ExbD</fullName>
    </submittedName>
</protein>
<dbReference type="EMBL" id="JAENIO010000016">
    <property type="protein sequence ID" value="MBK1833974.1"/>
    <property type="molecule type" value="Genomic_DNA"/>
</dbReference>
<dbReference type="Gene3D" id="3.30.420.270">
    <property type="match status" value="1"/>
</dbReference>
<keyword evidence="9" id="KW-1185">Reference proteome</keyword>
<evidence type="ECO:0000256" key="5">
    <source>
        <dbReference type="ARBA" id="ARBA00022989"/>
    </source>
</evidence>
<organism evidence="8 9">
    <name type="scientific">Roseibacillus ishigakijimensis</name>
    <dbReference type="NCBI Taxonomy" id="454146"/>
    <lineage>
        <taxon>Bacteria</taxon>
        <taxon>Pseudomonadati</taxon>
        <taxon>Verrucomicrobiota</taxon>
        <taxon>Verrucomicrobiia</taxon>
        <taxon>Verrucomicrobiales</taxon>
        <taxon>Verrucomicrobiaceae</taxon>
        <taxon>Roseibacillus</taxon>
    </lineage>
</organism>
<evidence type="ECO:0000256" key="4">
    <source>
        <dbReference type="ARBA" id="ARBA00022692"/>
    </source>
</evidence>
<evidence type="ECO:0000313" key="8">
    <source>
        <dbReference type="EMBL" id="MBK1833974.1"/>
    </source>
</evidence>
<comment type="caution">
    <text evidence="8">The sequence shown here is derived from an EMBL/GenBank/DDBJ whole genome shotgun (WGS) entry which is preliminary data.</text>
</comment>
<reference evidence="8" key="1">
    <citation type="submission" date="2021-01" db="EMBL/GenBank/DDBJ databases">
        <title>Modified the classification status of verrucomicrobia.</title>
        <authorList>
            <person name="Feng X."/>
        </authorList>
    </citation>
    <scope>NUCLEOTIDE SEQUENCE</scope>
    <source>
        <strain evidence="8">KCTC 12986</strain>
    </source>
</reference>
<comment type="similarity">
    <text evidence="2 7">Belongs to the ExbD/TolR family.</text>
</comment>
<accession>A0A934VKT1</accession>
<dbReference type="GO" id="GO:0015031">
    <property type="term" value="P:protein transport"/>
    <property type="evidence" value="ECO:0007669"/>
    <property type="project" value="UniProtKB-KW"/>
</dbReference>
<keyword evidence="7" id="KW-0653">Protein transport</keyword>
<dbReference type="Proteomes" id="UP000604083">
    <property type="component" value="Unassembled WGS sequence"/>
</dbReference>
<evidence type="ECO:0000256" key="7">
    <source>
        <dbReference type="RuleBase" id="RU003879"/>
    </source>
</evidence>
<keyword evidence="3" id="KW-1003">Cell membrane</keyword>